<proteinExistence type="predicted"/>
<dbReference type="AlphaFoldDB" id="A0AAU7FCL9"/>
<organism evidence="1">
    <name type="scientific">Chitinibacter mangrovi</name>
    <dbReference type="NCBI Taxonomy" id="3153927"/>
    <lineage>
        <taxon>Bacteria</taxon>
        <taxon>Pseudomonadati</taxon>
        <taxon>Pseudomonadota</taxon>
        <taxon>Betaproteobacteria</taxon>
        <taxon>Neisseriales</taxon>
        <taxon>Chitinibacteraceae</taxon>
        <taxon>Chitinibacter</taxon>
    </lineage>
</organism>
<dbReference type="EMBL" id="CP157355">
    <property type="protein sequence ID" value="XBM01433.1"/>
    <property type="molecule type" value="Genomic_DNA"/>
</dbReference>
<accession>A0AAU7FCL9</accession>
<dbReference type="RefSeq" id="WP_348945730.1">
    <property type="nucleotide sequence ID" value="NZ_CP157355.1"/>
</dbReference>
<reference evidence="1" key="1">
    <citation type="submission" date="2024-05" db="EMBL/GenBank/DDBJ databases">
        <authorList>
            <person name="Yang L."/>
            <person name="Pan L."/>
        </authorList>
    </citation>
    <scope>NUCLEOTIDE SEQUENCE</scope>
    <source>
        <strain evidence="1">FCG-7</strain>
    </source>
</reference>
<evidence type="ECO:0000313" key="1">
    <source>
        <dbReference type="EMBL" id="XBM01433.1"/>
    </source>
</evidence>
<gene>
    <name evidence="1" type="ORF">ABHF33_03845</name>
</gene>
<name>A0AAU7FCL9_9NEIS</name>
<sequence length="65" mass="7492">MQLLWSSKHSARPYFQRSAIIACQLRQKARVNRISTEKISSRPSSIVKVQTQVALLHKSAASRRW</sequence>
<protein>
    <submittedName>
        <fullName evidence="1">Uncharacterized protein</fullName>
    </submittedName>
</protein>
<dbReference type="KEGG" id="cmav:ABHF33_03845"/>